<keyword evidence="3" id="KW-0560">Oxidoreductase</keyword>
<dbReference type="InterPro" id="IPR050627">
    <property type="entry name" value="Nitroreductase/BluB"/>
</dbReference>
<sequence>MSASERRQDLTIPSRPLDFSEKPEAEMRAEARAFYEDMKRRRTVREFSGRDVPREIIENAILAAGTAPSGANHQPWHFSVIGKGEVRSRLREAAEAEERAFYTEKASAEWLEALAPLGTDDHKPYLEIAPWLIAVFAQRRGGVTAGENKKNYYVSESVGIACGFLLAALHRAGLATLTHTPNPMGFLSEICGRPENEKPYMLIVAGYPAEGATVPEHALIKKPLSDICDFIE</sequence>
<dbReference type="PANTHER" id="PTHR23026">
    <property type="entry name" value="NADPH NITROREDUCTASE"/>
    <property type="match status" value="1"/>
</dbReference>
<dbReference type="Proteomes" id="UP001595379">
    <property type="component" value="Unassembled WGS sequence"/>
</dbReference>
<dbReference type="Pfam" id="PF00881">
    <property type="entry name" value="Nitroreductase"/>
    <property type="match status" value="1"/>
</dbReference>
<dbReference type="EMBL" id="JBHRSV010000001">
    <property type="protein sequence ID" value="MFC2924740.1"/>
    <property type="molecule type" value="Genomic_DNA"/>
</dbReference>
<dbReference type="Gene3D" id="3.40.109.10">
    <property type="entry name" value="NADH Oxidase"/>
    <property type="match status" value="1"/>
</dbReference>
<dbReference type="PANTHER" id="PTHR23026:SF90">
    <property type="entry name" value="IODOTYROSINE DEIODINASE 1"/>
    <property type="match status" value="1"/>
</dbReference>
<evidence type="ECO:0000313" key="6">
    <source>
        <dbReference type="EMBL" id="MFC2924740.1"/>
    </source>
</evidence>
<dbReference type="RefSeq" id="WP_380213581.1">
    <property type="nucleotide sequence ID" value="NZ_JBHRSV010000001.1"/>
</dbReference>
<keyword evidence="2" id="KW-0288">FMN</keyword>
<evidence type="ECO:0000256" key="2">
    <source>
        <dbReference type="ARBA" id="ARBA00022643"/>
    </source>
</evidence>
<organism evidence="6 7">
    <name type="scientific">Hyphobacterium vulgare</name>
    <dbReference type="NCBI Taxonomy" id="1736751"/>
    <lineage>
        <taxon>Bacteria</taxon>
        <taxon>Pseudomonadati</taxon>
        <taxon>Pseudomonadota</taxon>
        <taxon>Alphaproteobacteria</taxon>
        <taxon>Maricaulales</taxon>
        <taxon>Maricaulaceae</taxon>
        <taxon>Hyphobacterium</taxon>
    </lineage>
</organism>
<keyword evidence="1" id="KW-0285">Flavoprotein</keyword>
<feature type="domain" description="Nitroreductase" evidence="5">
    <location>
        <begin position="39"/>
        <end position="207"/>
    </location>
</feature>
<dbReference type="SUPFAM" id="SSF55469">
    <property type="entry name" value="FMN-dependent nitroreductase-like"/>
    <property type="match status" value="1"/>
</dbReference>
<name>A0ABV6ZTI2_9PROT</name>
<keyword evidence="7" id="KW-1185">Reference proteome</keyword>
<feature type="region of interest" description="Disordered" evidence="4">
    <location>
        <begin position="1"/>
        <end position="24"/>
    </location>
</feature>
<evidence type="ECO:0000256" key="1">
    <source>
        <dbReference type="ARBA" id="ARBA00022630"/>
    </source>
</evidence>
<proteinExistence type="predicted"/>
<reference evidence="7" key="1">
    <citation type="journal article" date="2019" name="Int. J. Syst. Evol. Microbiol.">
        <title>The Global Catalogue of Microorganisms (GCM) 10K type strain sequencing project: providing services to taxonomists for standard genome sequencing and annotation.</title>
        <authorList>
            <consortium name="The Broad Institute Genomics Platform"/>
            <consortium name="The Broad Institute Genome Sequencing Center for Infectious Disease"/>
            <person name="Wu L."/>
            <person name="Ma J."/>
        </authorList>
    </citation>
    <scope>NUCLEOTIDE SEQUENCE [LARGE SCALE GENOMIC DNA]</scope>
    <source>
        <strain evidence="7">KCTC 52487</strain>
    </source>
</reference>
<accession>A0ABV6ZTI2</accession>
<dbReference type="CDD" id="cd02144">
    <property type="entry name" value="iodotyrosine_dehalogenase"/>
    <property type="match status" value="1"/>
</dbReference>
<evidence type="ECO:0000256" key="4">
    <source>
        <dbReference type="SAM" id="MobiDB-lite"/>
    </source>
</evidence>
<evidence type="ECO:0000259" key="5">
    <source>
        <dbReference type="Pfam" id="PF00881"/>
    </source>
</evidence>
<dbReference type="InterPro" id="IPR029479">
    <property type="entry name" value="Nitroreductase"/>
</dbReference>
<evidence type="ECO:0000256" key="3">
    <source>
        <dbReference type="ARBA" id="ARBA00023002"/>
    </source>
</evidence>
<evidence type="ECO:0000313" key="7">
    <source>
        <dbReference type="Proteomes" id="UP001595379"/>
    </source>
</evidence>
<protein>
    <submittedName>
        <fullName evidence="6">Nitroreductase family protein</fullName>
    </submittedName>
</protein>
<dbReference type="InterPro" id="IPR000415">
    <property type="entry name" value="Nitroreductase-like"/>
</dbReference>
<comment type="caution">
    <text evidence="6">The sequence shown here is derived from an EMBL/GenBank/DDBJ whole genome shotgun (WGS) entry which is preliminary data.</text>
</comment>
<gene>
    <name evidence="6" type="ORF">ACFOOR_01330</name>
</gene>